<accession>A0A0H3PU07</accession>
<dbReference type="GO" id="GO:0015074">
    <property type="term" value="P:DNA integration"/>
    <property type="evidence" value="ECO:0007669"/>
    <property type="project" value="InterPro"/>
</dbReference>
<reference evidence="2 3" key="1">
    <citation type="journal article" date="2011" name="Appl. Environ. Microbiol.">
        <title>Genome signatures of Escherichia coli O157:H7 isolates from the bovine host reservoir.</title>
        <authorList>
            <person name="Eppinger M."/>
            <person name="Mammel M.K."/>
            <person name="Leclerc J.E."/>
            <person name="Ravel J."/>
            <person name="Cebula T.A."/>
        </authorList>
    </citation>
    <scope>NUCLEOTIDE SEQUENCE [LARGE SCALE GENOMIC DNA]</scope>
    <source>
        <strain evidence="2 3">EC869</strain>
    </source>
</reference>
<dbReference type="InterPro" id="IPR001584">
    <property type="entry name" value="Integrase_cat-core"/>
</dbReference>
<dbReference type="AlphaFoldDB" id="A0A0H3PU07"/>
<dbReference type="EMBL" id="ABHU01000003">
    <property type="protein sequence ID" value="EDU92550.1"/>
    <property type="molecule type" value="Genomic_DNA"/>
</dbReference>
<comment type="caution">
    <text evidence="2">The sequence shown here is derived from an EMBL/GenBank/DDBJ whole genome shotgun (WGS) entry which is preliminary data.</text>
</comment>
<evidence type="ECO:0000313" key="2">
    <source>
        <dbReference type="EMBL" id="EDU92550.1"/>
    </source>
</evidence>
<organism evidence="2 3">
    <name type="scientific">Escherichia coli O157:H7 (strain EC869)</name>
    <dbReference type="NCBI Taxonomy" id="478008"/>
    <lineage>
        <taxon>Bacteria</taxon>
        <taxon>Pseudomonadati</taxon>
        <taxon>Pseudomonadota</taxon>
        <taxon>Gammaproteobacteria</taxon>
        <taxon>Enterobacterales</taxon>
        <taxon>Enterobacteriaceae</taxon>
        <taxon>Escherichia</taxon>
    </lineage>
</organism>
<evidence type="ECO:0000313" key="3">
    <source>
        <dbReference type="Proteomes" id="UP000004641"/>
    </source>
</evidence>
<dbReference type="Proteomes" id="UP000004641">
    <property type="component" value="Unassembled WGS sequence"/>
</dbReference>
<name>A0A0H3PU07_ECO5C</name>
<proteinExistence type="predicted"/>
<gene>
    <name evidence="2" type="ORF">ECH7EC869_0639</name>
</gene>
<evidence type="ECO:0000259" key="1">
    <source>
        <dbReference type="Pfam" id="PF13333"/>
    </source>
</evidence>
<protein>
    <submittedName>
        <fullName evidence="2">Transposase InsF for insertion sequence IS3A/B/C/D/E/fA</fullName>
    </submittedName>
</protein>
<feature type="domain" description="Integrase catalytic" evidence="1">
    <location>
        <begin position="1"/>
        <end position="27"/>
    </location>
</feature>
<sequence>MRETVFNYIECDYNRWRRHSACGGLSPDCLALQIFRNESMQFTSKISHQRGNVVAQ</sequence>
<dbReference type="Pfam" id="PF13333">
    <property type="entry name" value="rve_2"/>
    <property type="match status" value="1"/>
</dbReference>
<dbReference type="BioCyc" id="ECOL478008-HMP:G76-486063-MONOMER"/>